<accession>A0A5N6N2G9</accession>
<proteinExistence type="predicted"/>
<protein>
    <submittedName>
        <fullName evidence="1">Uncharacterized protein</fullName>
    </submittedName>
</protein>
<evidence type="ECO:0000313" key="2">
    <source>
        <dbReference type="Proteomes" id="UP000326396"/>
    </source>
</evidence>
<comment type="caution">
    <text evidence="1">The sequence shown here is derived from an EMBL/GenBank/DDBJ whole genome shotgun (WGS) entry which is preliminary data.</text>
</comment>
<evidence type="ECO:0000313" key="1">
    <source>
        <dbReference type="EMBL" id="KAD4180536.1"/>
    </source>
</evidence>
<keyword evidence="2" id="KW-1185">Reference proteome</keyword>
<gene>
    <name evidence="1" type="ORF">E3N88_29127</name>
</gene>
<dbReference type="AlphaFoldDB" id="A0A5N6N2G9"/>
<sequence length="426" mass="47832">MSQLGKKILLKREVLKTPNPPDGNSKTEKDGKINGELYGGKMEFAKPGLGVSAKSGSNSVVLERWIRQIFRWILEVNPEGPRQPFDANFGENLRGIELVFNPSTNKNDKVNVLDKNYDVDMVGEFENDSNRLMLGDRMGMKKGLDKNQNIGLKIIFTAVKVKEDVTQVSKKSYAGAVKGVNKDDKIVLQYVPPMITNSGEKIVQLKREHLAASMAANSLTLYGYLIGTKLSFGVVNYNLLRIFENEEGMGNVLQAGVWPINNIPLCVKKWEANLKLCKQDPIEGCKVKQCSNVDKENDKDNGVTIGINVDVMDDEGFQTVGRRNRVMKTNIQNDVNKNCDADKRVESTGQLLKPRISAFESWKEQNVANRFAILRNGGILDDVELEDIVANYDEKTGLYVGVKDEVWEYVNKRELPTIATHENWTE</sequence>
<dbReference type="EMBL" id="SZYD01000014">
    <property type="protein sequence ID" value="KAD4180536.1"/>
    <property type="molecule type" value="Genomic_DNA"/>
</dbReference>
<organism evidence="1 2">
    <name type="scientific">Mikania micrantha</name>
    <name type="common">bitter vine</name>
    <dbReference type="NCBI Taxonomy" id="192012"/>
    <lineage>
        <taxon>Eukaryota</taxon>
        <taxon>Viridiplantae</taxon>
        <taxon>Streptophyta</taxon>
        <taxon>Embryophyta</taxon>
        <taxon>Tracheophyta</taxon>
        <taxon>Spermatophyta</taxon>
        <taxon>Magnoliopsida</taxon>
        <taxon>eudicotyledons</taxon>
        <taxon>Gunneridae</taxon>
        <taxon>Pentapetalae</taxon>
        <taxon>asterids</taxon>
        <taxon>campanulids</taxon>
        <taxon>Asterales</taxon>
        <taxon>Asteraceae</taxon>
        <taxon>Asteroideae</taxon>
        <taxon>Heliantheae alliance</taxon>
        <taxon>Eupatorieae</taxon>
        <taxon>Mikania</taxon>
    </lineage>
</organism>
<name>A0A5N6N2G9_9ASTR</name>
<dbReference type="Proteomes" id="UP000326396">
    <property type="component" value="Linkage Group LG4"/>
</dbReference>
<reference evidence="1 2" key="1">
    <citation type="submission" date="2019-05" db="EMBL/GenBank/DDBJ databases">
        <title>Mikania micrantha, genome provides insights into the molecular mechanism of rapid growth.</title>
        <authorList>
            <person name="Liu B."/>
        </authorList>
    </citation>
    <scope>NUCLEOTIDE SEQUENCE [LARGE SCALE GENOMIC DNA]</scope>
    <source>
        <strain evidence="1">NLD-2019</strain>
        <tissue evidence="1">Leaf</tissue>
    </source>
</reference>